<dbReference type="CDD" id="cd00063">
    <property type="entry name" value="FN3"/>
    <property type="match status" value="2"/>
</dbReference>
<sequence>MFGYFHSEENKIDTGLSETIRARVTINESGTKTSYVTGTPVVQQTYLTISNLQLTDSGDIGVRAENCAGAAQAAIRLVLSDRPQPPESVHVASTRGSDWIEVCWVRPVSDGGSKLTGYVIERRIVSTGTEPVSIRSTEWTQIGKTDVPSAPTELAAERIGPREAIVNWRPPKDLGGDIVQGYLVELRESTDPLSSPVSSWTHASTSLIKSGTTFTAH</sequence>
<feature type="domain" description="Fibronectin type-III" evidence="2">
    <location>
        <begin position="150"/>
        <end position="217"/>
    </location>
</feature>
<dbReference type="Proteomes" id="UP000728185">
    <property type="component" value="Unassembled WGS sequence"/>
</dbReference>
<accession>A0A8E0S0P6</accession>
<dbReference type="SUPFAM" id="SSF49265">
    <property type="entry name" value="Fibronectin type III"/>
    <property type="match status" value="2"/>
</dbReference>
<dbReference type="PROSITE" id="PS50853">
    <property type="entry name" value="FN3"/>
    <property type="match status" value="1"/>
</dbReference>
<dbReference type="Gene3D" id="2.60.40.10">
    <property type="entry name" value="Immunoglobulins"/>
    <property type="match status" value="3"/>
</dbReference>
<name>A0A8E0S0P6_9TREM</name>
<dbReference type="PANTHER" id="PTHR13817">
    <property type="entry name" value="TITIN"/>
    <property type="match status" value="1"/>
</dbReference>
<comment type="caution">
    <text evidence="3">The sequence shown here is derived from an EMBL/GenBank/DDBJ whole genome shotgun (WGS) entry which is preliminary data.</text>
</comment>
<reference evidence="3" key="1">
    <citation type="submission" date="2019-05" db="EMBL/GenBank/DDBJ databases">
        <title>Annotation for the trematode Fasciolopsis buski.</title>
        <authorList>
            <person name="Choi Y.-J."/>
        </authorList>
    </citation>
    <scope>NUCLEOTIDE SEQUENCE</scope>
    <source>
        <strain evidence="3">HT</strain>
        <tissue evidence="3">Whole worm</tissue>
    </source>
</reference>
<proteinExistence type="predicted"/>
<organism evidence="3 4">
    <name type="scientific">Fasciolopsis buskii</name>
    <dbReference type="NCBI Taxonomy" id="27845"/>
    <lineage>
        <taxon>Eukaryota</taxon>
        <taxon>Metazoa</taxon>
        <taxon>Spiralia</taxon>
        <taxon>Lophotrochozoa</taxon>
        <taxon>Platyhelminthes</taxon>
        <taxon>Trematoda</taxon>
        <taxon>Digenea</taxon>
        <taxon>Plagiorchiida</taxon>
        <taxon>Echinostomata</taxon>
        <taxon>Echinostomatoidea</taxon>
        <taxon>Fasciolidae</taxon>
        <taxon>Fasciolopsis</taxon>
    </lineage>
</organism>
<protein>
    <submittedName>
        <fullName evidence="3">Titin</fullName>
    </submittedName>
</protein>
<dbReference type="InterPro" id="IPR036116">
    <property type="entry name" value="FN3_sf"/>
</dbReference>
<evidence type="ECO:0000259" key="2">
    <source>
        <dbReference type="PROSITE" id="PS50853"/>
    </source>
</evidence>
<dbReference type="InterPro" id="IPR036179">
    <property type="entry name" value="Ig-like_dom_sf"/>
</dbReference>
<dbReference type="PANTHER" id="PTHR13817:SF166">
    <property type="entry name" value="NEURONAL IGCAM-RELATED"/>
    <property type="match status" value="1"/>
</dbReference>
<keyword evidence="1" id="KW-0677">Repeat</keyword>
<keyword evidence="4" id="KW-1185">Reference proteome</keyword>
<dbReference type="InterPro" id="IPR003961">
    <property type="entry name" value="FN3_dom"/>
</dbReference>
<evidence type="ECO:0000313" key="4">
    <source>
        <dbReference type="Proteomes" id="UP000728185"/>
    </source>
</evidence>
<dbReference type="AlphaFoldDB" id="A0A8E0S0P6"/>
<evidence type="ECO:0000256" key="1">
    <source>
        <dbReference type="ARBA" id="ARBA00022737"/>
    </source>
</evidence>
<dbReference type="InterPro" id="IPR013783">
    <property type="entry name" value="Ig-like_fold"/>
</dbReference>
<evidence type="ECO:0000313" key="3">
    <source>
        <dbReference type="EMBL" id="KAA0193322.1"/>
    </source>
</evidence>
<dbReference type="EMBL" id="LUCM01005114">
    <property type="protein sequence ID" value="KAA0193322.1"/>
    <property type="molecule type" value="Genomic_DNA"/>
</dbReference>
<dbReference type="OrthoDB" id="10061537at2759"/>
<dbReference type="SUPFAM" id="SSF48726">
    <property type="entry name" value="Immunoglobulin"/>
    <property type="match status" value="1"/>
</dbReference>
<dbReference type="InterPro" id="IPR050964">
    <property type="entry name" value="Striated_Muscle_Regulatory"/>
</dbReference>
<gene>
    <name evidence="3" type="ORF">FBUS_09036</name>
</gene>